<comment type="catalytic activity">
    <reaction evidence="6">
        <text>an anthocyanidin + UDP-alpha-D-glucose + H(+) = an anthocyanidin 3-O-beta-D-glucoside + UDP</text>
        <dbReference type="Rhea" id="RHEA:20093"/>
        <dbReference type="ChEBI" id="CHEBI:15378"/>
        <dbReference type="ChEBI" id="CHEBI:16307"/>
        <dbReference type="ChEBI" id="CHEBI:58223"/>
        <dbReference type="ChEBI" id="CHEBI:58885"/>
        <dbReference type="ChEBI" id="CHEBI:143576"/>
        <dbReference type="EC" id="2.4.1.115"/>
    </reaction>
</comment>
<dbReference type="Pfam" id="PF00201">
    <property type="entry name" value="UDPGT"/>
    <property type="match status" value="1"/>
</dbReference>
<evidence type="ECO:0000256" key="6">
    <source>
        <dbReference type="ARBA" id="ARBA00047606"/>
    </source>
</evidence>
<keyword evidence="8" id="KW-0812">Transmembrane</keyword>
<dbReference type="Pfam" id="PF12874">
    <property type="entry name" value="zf-met"/>
    <property type="match status" value="3"/>
</dbReference>
<dbReference type="InterPro" id="IPR002213">
    <property type="entry name" value="UDP_glucos_trans"/>
</dbReference>
<dbReference type="Gene3D" id="3.30.160.60">
    <property type="entry name" value="Classic Zinc Finger"/>
    <property type="match status" value="3"/>
</dbReference>
<dbReference type="SUPFAM" id="SSF57667">
    <property type="entry name" value="beta-beta-alpha zinc fingers"/>
    <property type="match status" value="3"/>
</dbReference>
<evidence type="ECO:0000256" key="8">
    <source>
        <dbReference type="SAM" id="Phobius"/>
    </source>
</evidence>
<evidence type="ECO:0000256" key="9">
    <source>
        <dbReference type="SAM" id="SignalP"/>
    </source>
</evidence>
<keyword evidence="5" id="KW-0808">Transferase</keyword>
<dbReference type="PANTHER" id="PTHR48045:SF34">
    <property type="entry name" value="ISOFLAVONE 7-O-GLUCOSYLTRANSFERASE 1-LIKE"/>
    <property type="match status" value="1"/>
</dbReference>
<keyword evidence="4" id="KW-0328">Glycosyltransferase</keyword>
<feature type="domain" description="C2H2-type" evidence="10">
    <location>
        <begin position="917"/>
        <end position="941"/>
    </location>
</feature>
<evidence type="ECO:0000256" key="7">
    <source>
        <dbReference type="SAM" id="MobiDB-lite"/>
    </source>
</evidence>
<dbReference type="InterPro" id="IPR003604">
    <property type="entry name" value="Matrin/U1-like-C_Znf_C2H2"/>
</dbReference>
<feature type="transmembrane region" description="Helical" evidence="8">
    <location>
        <begin position="591"/>
        <end position="613"/>
    </location>
</feature>
<dbReference type="CDD" id="cd03784">
    <property type="entry name" value="GT1_Gtf-like"/>
    <property type="match status" value="1"/>
</dbReference>
<dbReference type="PANTHER" id="PTHR48045">
    <property type="entry name" value="UDP-GLYCOSYLTRANSFERASE 72B1"/>
    <property type="match status" value="1"/>
</dbReference>
<feature type="domain" description="U1-type" evidence="11">
    <location>
        <begin position="1063"/>
        <end position="1097"/>
    </location>
</feature>
<dbReference type="PROSITE" id="PS00375">
    <property type="entry name" value="UDPGT"/>
    <property type="match status" value="1"/>
</dbReference>
<dbReference type="SUPFAM" id="SSF53756">
    <property type="entry name" value="UDP-Glycosyltransferase/glycogen phosphorylase"/>
    <property type="match status" value="1"/>
</dbReference>
<dbReference type="EC" id="2.4.1.115" evidence="3"/>
<evidence type="ECO:0000313" key="12">
    <source>
        <dbReference type="EMBL" id="VFU35437.1"/>
    </source>
</evidence>
<evidence type="ECO:0000259" key="10">
    <source>
        <dbReference type="SMART" id="SM00355"/>
    </source>
</evidence>
<dbReference type="UniPathway" id="UPA00009"/>
<keyword evidence="9" id="KW-0732">Signal</keyword>
<dbReference type="InterPro" id="IPR035595">
    <property type="entry name" value="UDP_glycos_trans_CS"/>
</dbReference>
<dbReference type="AlphaFoldDB" id="A0A6N2L3C2"/>
<dbReference type="GO" id="GO:0003676">
    <property type="term" value="F:nucleic acid binding"/>
    <property type="evidence" value="ECO:0007669"/>
    <property type="project" value="InterPro"/>
</dbReference>
<feature type="region of interest" description="Disordered" evidence="7">
    <location>
        <begin position="791"/>
        <end position="830"/>
    </location>
</feature>
<dbReference type="EMBL" id="CAADRP010001112">
    <property type="protein sequence ID" value="VFU35437.1"/>
    <property type="molecule type" value="Genomic_DNA"/>
</dbReference>
<feature type="compositionally biased region" description="Basic and acidic residues" evidence="7">
    <location>
        <begin position="794"/>
        <end position="830"/>
    </location>
</feature>
<feature type="signal peptide" evidence="9">
    <location>
        <begin position="1"/>
        <end position="27"/>
    </location>
</feature>
<dbReference type="SMART" id="SM00355">
    <property type="entry name" value="ZnF_C2H2"/>
    <property type="match status" value="3"/>
</dbReference>
<feature type="chain" id="PRO_5026955736" description="anthocyanidin 3-O-glucosyltransferase" evidence="9">
    <location>
        <begin position="28"/>
        <end position="1106"/>
    </location>
</feature>
<dbReference type="Gene3D" id="3.40.50.2000">
    <property type="entry name" value="Glycogen Phosphorylase B"/>
    <property type="match status" value="2"/>
</dbReference>
<feature type="domain" description="U1-type" evidence="11">
    <location>
        <begin position="914"/>
        <end position="948"/>
    </location>
</feature>
<evidence type="ECO:0000256" key="2">
    <source>
        <dbReference type="ARBA" id="ARBA00009995"/>
    </source>
</evidence>
<dbReference type="Pfam" id="PF03134">
    <property type="entry name" value="TB2_DP1_HVA22"/>
    <property type="match status" value="1"/>
</dbReference>
<dbReference type="InterPro" id="IPR004345">
    <property type="entry name" value="TB2_DP1_HVA22"/>
</dbReference>
<feature type="region of interest" description="Disordered" evidence="7">
    <location>
        <begin position="854"/>
        <end position="881"/>
    </location>
</feature>
<name>A0A6N2L3C2_SALVM</name>
<feature type="domain" description="C2H2-type" evidence="10">
    <location>
        <begin position="971"/>
        <end position="995"/>
    </location>
</feature>
<gene>
    <name evidence="12" type="ORF">SVIM_LOCUS175998</name>
</gene>
<sequence>MHVAVFAFPFGCHALALINLVQKLARAAQETQFSFLNTEKSNNSIFSASITSLPDNIKTYNVADGVPQSHVFSGDPIERVELFIKETPKNFKMALDTAVAETGQEISCLIADAFLSFSGSIAECLSIPWIPVWIPVPHSLSTHIYTDMIRQHYANSLGYGCSNSCGDGHDAELEEKTLEIPGLSELHIADLPVEVLPRDAQETPFSCLLGQIGNMVQKADTLVVNFYQELYPEPLLNDLKSKFSNLLNVGFISLSMPPPSLPPSTEDTTGCLSWLDSQKSKTVAYISFGTVVNIPRSEMEELAEALEESRIPFLWSLRENVKDCLPNGFLERTTMQGKVVPWAPQTQVLAHSSTGVFMTHCGANSVYESIANGVPMICRPFFADNKLNARLVADVWRIGERIDGGVFTKTGVARSLDLILQHEQGRRVRSRVQAIKELVLKASAPGGHATQAFKTLVEKMTLHLLSELSHASAPINHLEKLAKFNNNILPKDTFQLQKASTLATAHKIRTYLSFSKYKSNLLISRFSFPRTNFHSLSSTLPAFMMGFVGLLKFSVKSLDILAWPVFGLGYPLYASILAIETNSNSDTQKLIAYWVSISVVLLFEHSFWLQWLVFWPYIKLMIVGYLVLPYFHGSLYVYKHLVHPCLSMGPRIITCKFNKLEGLFFKKDDFLVEVKRYMKENGSDALEDLIASTKKSAKPNVAANEIRAVAAEDSPKFEQPILPVQYKDSNAFEITEKIEEVASTKQLKSEQPKHPVRFEDSNSVEVPEKKEVASTAQLMFEQPELPVVLNDSSAAEKTEKREVTSTKQLKSEQPKHPVRFEDSNSVEVPEKKEVASTAQRMFEQPELPALLNDSNAAEKTEKREVTSTKQVRQIESNTRQTENRTFPPLEFINTGTTTEGGMDLSEILPPENVLKEWTCAICQVTTQSEAVLNSHLQGNRHKAACERLKVKNKMPKSEPPPVTTATTGVDVTCVVCQLTLKSHEDVSSHLQGKRHKRACELLNSKNQASSSNVSPASVGKKADFPETKPEKFTINNSDPPENRIPEAKKQENLMESRFVEIRNSKWWCTICNISCTCEENMEIHLNGKKHLARMRALDGAGSGVHA</sequence>
<accession>A0A6N2L3C2</accession>
<feature type="compositionally biased region" description="Basic and acidic residues" evidence="7">
    <location>
        <begin position="1020"/>
        <end position="1031"/>
    </location>
</feature>
<evidence type="ECO:0000256" key="5">
    <source>
        <dbReference type="ARBA" id="ARBA00022679"/>
    </source>
</evidence>
<comment type="pathway">
    <text evidence="1">Pigment biosynthesis; anthocyanin biosynthesis.</text>
</comment>
<feature type="transmembrane region" description="Helical" evidence="8">
    <location>
        <begin position="560"/>
        <end position="579"/>
    </location>
</feature>
<feature type="compositionally biased region" description="Polar residues" evidence="7">
    <location>
        <begin position="1006"/>
        <end position="1015"/>
    </location>
</feature>
<dbReference type="FunFam" id="3.40.50.2000:FF:000129">
    <property type="entry name" value="Glycosyltransferase"/>
    <property type="match status" value="1"/>
</dbReference>
<dbReference type="InterPro" id="IPR036236">
    <property type="entry name" value="Znf_C2H2_sf"/>
</dbReference>
<feature type="domain" description="C2H2-type" evidence="10">
    <location>
        <begin position="1066"/>
        <end position="1090"/>
    </location>
</feature>
<comment type="similarity">
    <text evidence="2">Belongs to the UDP-glycosyltransferase family.</text>
</comment>
<dbReference type="SMART" id="SM00451">
    <property type="entry name" value="ZnF_U1"/>
    <property type="match status" value="3"/>
</dbReference>
<feature type="compositionally biased region" description="Basic and acidic residues" evidence="7">
    <location>
        <begin position="856"/>
        <end position="866"/>
    </location>
</feature>
<dbReference type="GO" id="GO:0009718">
    <property type="term" value="P:anthocyanin-containing compound biosynthetic process"/>
    <property type="evidence" value="ECO:0007669"/>
    <property type="project" value="UniProtKB-UniPathway"/>
</dbReference>
<feature type="domain" description="U1-type" evidence="11">
    <location>
        <begin position="968"/>
        <end position="1002"/>
    </location>
</feature>
<dbReference type="GO" id="GO:0047213">
    <property type="term" value="F:anthocyanidin 3-O-glucosyltransferase activity"/>
    <property type="evidence" value="ECO:0007669"/>
    <property type="project" value="UniProtKB-EC"/>
</dbReference>
<proteinExistence type="inferred from homology"/>
<keyword evidence="8" id="KW-1133">Transmembrane helix</keyword>
<keyword evidence="8" id="KW-0472">Membrane</keyword>
<evidence type="ECO:0000256" key="3">
    <source>
        <dbReference type="ARBA" id="ARBA00012585"/>
    </source>
</evidence>
<feature type="region of interest" description="Disordered" evidence="7">
    <location>
        <begin position="745"/>
        <end position="767"/>
    </location>
</feature>
<evidence type="ECO:0000256" key="1">
    <source>
        <dbReference type="ARBA" id="ARBA00004935"/>
    </source>
</evidence>
<dbReference type="GO" id="GO:0008270">
    <property type="term" value="F:zinc ion binding"/>
    <property type="evidence" value="ECO:0007669"/>
    <property type="project" value="InterPro"/>
</dbReference>
<feature type="compositionally biased region" description="Polar residues" evidence="7">
    <location>
        <begin position="867"/>
        <end position="881"/>
    </location>
</feature>
<dbReference type="InterPro" id="IPR013087">
    <property type="entry name" value="Znf_C2H2_type"/>
</dbReference>
<organism evidence="12">
    <name type="scientific">Salix viminalis</name>
    <name type="common">Common osier</name>
    <name type="synonym">Basket willow</name>
    <dbReference type="NCBI Taxonomy" id="40686"/>
    <lineage>
        <taxon>Eukaryota</taxon>
        <taxon>Viridiplantae</taxon>
        <taxon>Streptophyta</taxon>
        <taxon>Embryophyta</taxon>
        <taxon>Tracheophyta</taxon>
        <taxon>Spermatophyta</taxon>
        <taxon>Magnoliopsida</taxon>
        <taxon>eudicotyledons</taxon>
        <taxon>Gunneridae</taxon>
        <taxon>Pentapetalae</taxon>
        <taxon>rosids</taxon>
        <taxon>fabids</taxon>
        <taxon>Malpighiales</taxon>
        <taxon>Salicaceae</taxon>
        <taxon>Saliceae</taxon>
        <taxon>Salix</taxon>
    </lineage>
</organism>
<evidence type="ECO:0000256" key="4">
    <source>
        <dbReference type="ARBA" id="ARBA00022676"/>
    </source>
</evidence>
<dbReference type="FunFam" id="3.40.50.2000:FF:000091">
    <property type="entry name" value="Glycosyltransferase"/>
    <property type="match status" value="1"/>
</dbReference>
<feature type="region of interest" description="Disordered" evidence="7">
    <location>
        <begin position="1006"/>
        <end position="1048"/>
    </location>
</feature>
<protein>
    <recommendedName>
        <fullName evidence="3">anthocyanidin 3-O-glucosyltransferase</fullName>
        <ecNumber evidence="3">2.4.1.115</ecNumber>
    </recommendedName>
</protein>
<evidence type="ECO:0000259" key="11">
    <source>
        <dbReference type="SMART" id="SM00451"/>
    </source>
</evidence>
<reference evidence="12" key="1">
    <citation type="submission" date="2019-03" db="EMBL/GenBank/DDBJ databases">
        <authorList>
            <person name="Mank J."/>
            <person name="Almeida P."/>
        </authorList>
    </citation>
    <scope>NUCLEOTIDE SEQUENCE</scope>
    <source>
        <strain evidence="12">78183</strain>
    </source>
</reference>